<dbReference type="STRING" id="255247.ABE41_007205"/>
<dbReference type="OrthoDB" id="420651at2"/>
<dbReference type="InterPro" id="IPR050855">
    <property type="entry name" value="NDM-1-like"/>
</dbReference>
<feature type="coiled-coil region" evidence="1">
    <location>
        <begin position="111"/>
        <end position="138"/>
    </location>
</feature>
<dbReference type="InterPro" id="IPR001279">
    <property type="entry name" value="Metallo-B-lactamas"/>
</dbReference>
<dbReference type="InterPro" id="IPR036866">
    <property type="entry name" value="RibonucZ/Hydroxyglut_hydro"/>
</dbReference>
<evidence type="ECO:0000259" key="2">
    <source>
        <dbReference type="SMART" id="SM00849"/>
    </source>
</evidence>
<dbReference type="SMART" id="SM00849">
    <property type="entry name" value="Lactamase_B"/>
    <property type="match status" value="1"/>
</dbReference>
<protein>
    <submittedName>
        <fullName evidence="3">Second ring cyclase</fullName>
    </submittedName>
</protein>
<dbReference type="Proteomes" id="UP000077412">
    <property type="component" value="Chromosome"/>
</dbReference>
<feature type="domain" description="Metallo-beta-lactamase" evidence="2">
    <location>
        <begin position="30"/>
        <end position="245"/>
    </location>
</feature>
<keyword evidence="4" id="KW-1185">Reference proteome</keyword>
<dbReference type="PANTHER" id="PTHR42951:SF4">
    <property type="entry name" value="ACYL-COENZYME A THIOESTERASE MBLAC2"/>
    <property type="match status" value="1"/>
</dbReference>
<dbReference type="SUPFAM" id="SSF56281">
    <property type="entry name" value="Metallo-hydrolase/oxidoreductase"/>
    <property type="match status" value="1"/>
</dbReference>
<evidence type="ECO:0000313" key="4">
    <source>
        <dbReference type="Proteomes" id="UP000077412"/>
    </source>
</evidence>
<name>A0A1B1Z327_9BACL</name>
<reference evidence="3 4" key="1">
    <citation type="submission" date="2016-08" db="EMBL/GenBank/DDBJ databases">
        <title>Complete genome sequence of Fictibacillus arsenicus G25-54, a strain with toxicity to nematodes and a potential arsenic-resistance activity.</title>
        <authorList>
            <person name="Zheng Z."/>
        </authorList>
    </citation>
    <scope>NUCLEOTIDE SEQUENCE [LARGE SCALE GENOMIC DNA]</scope>
    <source>
        <strain evidence="3 4">G25-54</strain>
    </source>
</reference>
<keyword evidence="1" id="KW-0175">Coiled coil</keyword>
<dbReference type="PANTHER" id="PTHR42951">
    <property type="entry name" value="METALLO-BETA-LACTAMASE DOMAIN-CONTAINING"/>
    <property type="match status" value="1"/>
</dbReference>
<dbReference type="KEGG" id="far:ABE41_007205"/>
<evidence type="ECO:0000256" key="1">
    <source>
        <dbReference type="SAM" id="Coils"/>
    </source>
</evidence>
<organism evidence="3 4">
    <name type="scientific">Fictibacillus arsenicus</name>
    <dbReference type="NCBI Taxonomy" id="255247"/>
    <lineage>
        <taxon>Bacteria</taxon>
        <taxon>Bacillati</taxon>
        <taxon>Bacillota</taxon>
        <taxon>Bacilli</taxon>
        <taxon>Bacillales</taxon>
        <taxon>Fictibacillaceae</taxon>
        <taxon>Fictibacillus</taxon>
    </lineage>
</organism>
<gene>
    <name evidence="3" type="ORF">ABE41_007205</name>
</gene>
<dbReference type="EMBL" id="CP016761">
    <property type="protein sequence ID" value="ANX11791.1"/>
    <property type="molecule type" value="Genomic_DNA"/>
</dbReference>
<dbReference type="Pfam" id="PF00753">
    <property type="entry name" value="Lactamase_B"/>
    <property type="match status" value="1"/>
</dbReference>
<accession>A0A1B1Z327</accession>
<evidence type="ECO:0000313" key="3">
    <source>
        <dbReference type="EMBL" id="ANX11791.1"/>
    </source>
</evidence>
<dbReference type="AlphaFoldDB" id="A0A1B1Z327"/>
<proteinExistence type="predicted"/>
<sequence length="313" mass="35615">MNLTENKHFELHKVKEGIYTAIAKDGGGAVGNAGFIDLGDKTIVFDTFNTQQAALELKKCAEEVTNRPVSWVVNSHYHGDHIRGNQVFDSSILISSEVTYKKTRDIQPQRINVQKQDIAGLENYIQTLQSEYNETKARKTLTQIHFLQEILVSLPTLTLTLPSCTFLEAFTIHGTERTAQLFTRGAGHSPCDTFLYLPEDEVIFMGDLLFVQTNPSFFDESDLDNWMHTLQELSTWNIQTAVPGHGPLGSKSDYYQIIQYIKDVKRLAESEEDVDDIKIPSPYKDWALKELFVTNLKQLKQLVKNKMETTLHD</sequence>
<dbReference type="Gene3D" id="3.60.15.10">
    <property type="entry name" value="Ribonuclease Z/Hydroxyacylglutathione hydrolase-like"/>
    <property type="match status" value="1"/>
</dbReference>
<dbReference type="CDD" id="cd16282">
    <property type="entry name" value="metallo-hydrolase-like_MBL-fold"/>
    <property type="match status" value="1"/>
</dbReference>
<dbReference type="RefSeq" id="WP_066288146.1">
    <property type="nucleotide sequence ID" value="NZ_CP016761.1"/>
</dbReference>